<gene>
    <name evidence="6" type="ORF">D7Z54_20735</name>
</gene>
<reference evidence="6 7" key="1">
    <citation type="submission" date="2018-10" db="EMBL/GenBank/DDBJ databases">
        <title>Draft genome sequence of Bacillus salarius IM0101, isolated from a hypersaline soil in Inner Mongolia, China.</title>
        <authorList>
            <person name="Yamprayoonswat W."/>
            <person name="Boonvisut S."/>
            <person name="Jumpathong W."/>
            <person name="Sittihan S."/>
            <person name="Ruangsuj P."/>
            <person name="Wanthongcharoen S."/>
            <person name="Thongpramul N."/>
            <person name="Pimmason S."/>
            <person name="Yu B."/>
            <person name="Yasawong M."/>
        </authorList>
    </citation>
    <scope>NUCLEOTIDE SEQUENCE [LARGE SCALE GENOMIC DNA]</scope>
    <source>
        <strain evidence="6 7">IM0101</strain>
    </source>
</reference>
<dbReference type="Gene3D" id="3.20.20.140">
    <property type="entry name" value="Metal-dependent hydrolases"/>
    <property type="match status" value="1"/>
</dbReference>
<evidence type="ECO:0000256" key="4">
    <source>
        <dbReference type="ARBA" id="ARBA00051722"/>
    </source>
</evidence>
<dbReference type="OrthoDB" id="9788539at2"/>
<dbReference type="Proteomes" id="UP000275076">
    <property type="component" value="Unassembled WGS sequence"/>
</dbReference>
<evidence type="ECO:0000313" key="7">
    <source>
        <dbReference type="Proteomes" id="UP000275076"/>
    </source>
</evidence>
<protein>
    <recommendedName>
        <fullName evidence="5">Tyrosine-protein phosphatase</fullName>
        <ecNumber evidence="5">3.1.3.48</ecNumber>
    </recommendedName>
</protein>
<dbReference type="PANTHER" id="PTHR39181:SF1">
    <property type="entry name" value="TYROSINE-PROTEIN PHOSPHATASE YWQE"/>
    <property type="match status" value="1"/>
</dbReference>
<keyword evidence="2 5" id="KW-0378">Hydrolase</keyword>
<dbReference type="Pfam" id="PF19567">
    <property type="entry name" value="CpsB_CapC"/>
    <property type="match status" value="1"/>
</dbReference>
<evidence type="ECO:0000256" key="2">
    <source>
        <dbReference type="ARBA" id="ARBA00022801"/>
    </source>
</evidence>
<accession>A0A3R9QIJ1</accession>
<dbReference type="PANTHER" id="PTHR39181">
    <property type="entry name" value="TYROSINE-PROTEIN PHOSPHATASE YWQE"/>
    <property type="match status" value="1"/>
</dbReference>
<evidence type="ECO:0000256" key="3">
    <source>
        <dbReference type="ARBA" id="ARBA00022912"/>
    </source>
</evidence>
<keyword evidence="3 5" id="KW-0904">Protein phosphatase</keyword>
<dbReference type="AlphaFoldDB" id="A0A3R9QIJ1"/>
<evidence type="ECO:0000256" key="1">
    <source>
        <dbReference type="ARBA" id="ARBA00005750"/>
    </source>
</evidence>
<comment type="caution">
    <text evidence="6">The sequence shown here is derived from an EMBL/GenBank/DDBJ whole genome shotgun (WGS) entry which is preliminary data.</text>
</comment>
<proteinExistence type="inferred from homology"/>
<sequence length="254" mass="28758">MIDIHTHILPELDDGPSNLAESIEMAYAAEQEGIKTIIATPHHRNGTFYNDGHNIREQVQRVNDLITSEGIAVEVLYGQETRINGDILESLKTGEVITLNNSCYMLVELSPFEVPHYTENLFYKLQLEGYKPIIVHPERNQTFHGKPDKLYSLVERGALVQLTAAGVTGEQGRKIKQFCEQLIEAGLVHFVSSDAHNTSSRRFRLRESYAKITKVFGEEVTQQFQENANSIVSNRPIAAPQTRHPKRKKIFGIF</sequence>
<comment type="similarity">
    <text evidence="1 5">Belongs to the metallo-dependent hydrolases superfamily. CpsB/CapC family.</text>
</comment>
<dbReference type="EMBL" id="RBVX01000024">
    <property type="protein sequence ID" value="RSL31467.1"/>
    <property type="molecule type" value="Genomic_DNA"/>
</dbReference>
<evidence type="ECO:0000313" key="6">
    <source>
        <dbReference type="EMBL" id="RSL31467.1"/>
    </source>
</evidence>
<comment type="catalytic activity">
    <reaction evidence="4 5">
        <text>O-phospho-L-tyrosyl-[protein] + H2O = L-tyrosyl-[protein] + phosphate</text>
        <dbReference type="Rhea" id="RHEA:10684"/>
        <dbReference type="Rhea" id="RHEA-COMP:10136"/>
        <dbReference type="Rhea" id="RHEA-COMP:20101"/>
        <dbReference type="ChEBI" id="CHEBI:15377"/>
        <dbReference type="ChEBI" id="CHEBI:43474"/>
        <dbReference type="ChEBI" id="CHEBI:46858"/>
        <dbReference type="ChEBI" id="CHEBI:61978"/>
        <dbReference type="EC" id="3.1.3.48"/>
    </reaction>
</comment>
<dbReference type="InterPro" id="IPR016667">
    <property type="entry name" value="Caps_polysacc_synth_CpsB/CapC"/>
</dbReference>
<dbReference type="RefSeq" id="WP_125558588.1">
    <property type="nucleotide sequence ID" value="NZ_RBVX01000024.1"/>
</dbReference>
<keyword evidence="7" id="KW-1185">Reference proteome</keyword>
<dbReference type="InterPro" id="IPR016195">
    <property type="entry name" value="Pol/histidinol_Pase-like"/>
</dbReference>
<dbReference type="SUPFAM" id="SSF89550">
    <property type="entry name" value="PHP domain-like"/>
    <property type="match status" value="1"/>
</dbReference>
<organism evidence="6 7">
    <name type="scientific">Salibacterium salarium</name>
    <dbReference type="NCBI Taxonomy" id="284579"/>
    <lineage>
        <taxon>Bacteria</taxon>
        <taxon>Bacillati</taxon>
        <taxon>Bacillota</taxon>
        <taxon>Bacilli</taxon>
        <taxon>Bacillales</taxon>
        <taxon>Bacillaceae</taxon>
    </lineage>
</organism>
<dbReference type="GO" id="GO:0004725">
    <property type="term" value="F:protein tyrosine phosphatase activity"/>
    <property type="evidence" value="ECO:0007669"/>
    <property type="project" value="UniProtKB-UniRule"/>
</dbReference>
<name>A0A3R9QIJ1_9BACI</name>
<dbReference type="PIRSF" id="PIRSF016557">
    <property type="entry name" value="Caps_synth_CpsB"/>
    <property type="match status" value="1"/>
</dbReference>
<dbReference type="EC" id="3.1.3.48" evidence="5"/>
<evidence type="ECO:0000256" key="5">
    <source>
        <dbReference type="PIRNR" id="PIRNR016557"/>
    </source>
</evidence>
<dbReference type="GO" id="GO:0030145">
    <property type="term" value="F:manganese ion binding"/>
    <property type="evidence" value="ECO:0007669"/>
    <property type="project" value="UniProtKB-UniRule"/>
</dbReference>